<dbReference type="InterPro" id="IPR036388">
    <property type="entry name" value="WH-like_DNA-bd_sf"/>
</dbReference>
<dbReference type="SUPFAM" id="SSF46894">
    <property type="entry name" value="C-terminal effector domain of the bipartite response regulators"/>
    <property type="match status" value="1"/>
</dbReference>
<keyword evidence="4" id="KW-0731">Sigma factor</keyword>
<comment type="function">
    <text evidence="7">Sigma factors are initiation factors that promote the attachment of RNA polymerase to specific initiation sites and are then released. Sigma-S contributes to the protection against external stress, thus playing a role in cellular fitness and survival.</text>
</comment>
<sequence>MTAKYPQTADDNFLITLAQRGDSSAYDALCARYKAFICKIARSYFIAEGGDTNDLIQEGTIGFCKAVADYRAEKNNSFPAYAALCIHNRIKDALRSALRAGSSGVPALSITDDAGEERIANAIGYADDPVTSYIRGENNEAFFRKAEKALSARQYAVLRLYLDGFSYAEIAEELALDMKAVDNALSAAKSKLKKLYKADA</sequence>
<proteinExistence type="inferred from homology"/>
<keyword evidence="6" id="KW-0804">Transcription</keyword>
<keyword evidence="3" id="KW-0805">Transcription regulation</keyword>
<evidence type="ECO:0000256" key="4">
    <source>
        <dbReference type="ARBA" id="ARBA00023082"/>
    </source>
</evidence>
<organism evidence="10 11">
    <name type="scientific">Candidatus Stercoripulliclostridium pullicola</name>
    <dbReference type="NCBI Taxonomy" id="2840953"/>
    <lineage>
        <taxon>Bacteria</taxon>
        <taxon>Bacillati</taxon>
        <taxon>Bacillota</taxon>
        <taxon>Clostridia</taxon>
        <taxon>Eubacteriales</taxon>
        <taxon>Candidatus Stercoripulliclostridium</taxon>
    </lineage>
</organism>
<dbReference type="PANTHER" id="PTHR30385:SF1">
    <property type="entry name" value="RNA POLYMERASE SIGMA-H FACTOR"/>
    <property type="match status" value="1"/>
</dbReference>
<dbReference type="Gene3D" id="1.10.10.10">
    <property type="entry name" value="Winged helix-like DNA-binding domain superfamily/Winged helix DNA-binding domain"/>
    <property type="match status" value="1"/>
</dbReference>
<evidence type="ECO:0000256" key="7">
    <source>
        <dbReference type="ARBA" id="ARBA00024701"/>
    </source>
</evidence>
<dbReference type="InterPro" id="IPR013325">
    <property type="entry name" value="RNA_pol_sigma_r2"/>
</dbReference>
<dbReference type="InterPro" id="IPR007627">
    <property type="entry name" value="RNA_pol_sigma70_r2"/>
</dbReference>
<dbReference type="GO" id="GO:0003677">
    <property type="term" value="F:DNA binding"/>
    <property type="evidence" value="ECO:0007669"/>
    <property type="project" value="UniProtKB-KW"/>
</dbReference>
<feature type="domain" description="RNA polymerase sigma factor 70 region 4 type 2" evidence="9">
    <location>
        <begin position="149"/>
        <end position="192"/>
    </location>
</feature>
<protein>
    <recommendedName>
        <fullName evidence="2">RNA polymerase sigma factor SigS</fullName>
    </recommendedName>
</protein>
<reference evidence="10" key="1">
    <citation type="submission" date="2020-10" db="EMBL/GenBank/DDBJ databases">
        <authorList>
            <person name="Gilroy R."/>
        </authorList>
    </citation>
    <scope>NUCLEOTIDE SEQUENCE</scope>
    <source>
        <strain evidence="10">517</strain>
    </source>
</reference>
<dbReference type="Gene3D" id="1.10.1740.10">
    <property type="match status" value="1"/>
</dbReference>
<keyword evidence="5" id="KW-0238">DNA-binding</keyword>
<dbReference type="InterPro" id="IPR016032">
    <property type="entry name" value="Sig_transdc_resp-reg_C-effctor"/>
</dbReference>
<dbReference type="Pfam" id="PF08281">
    <property type="entry name" value="Sigma70_r4_2"/>
    <property type="match status" value="1"/>
</dbReference>
<comment type="caution">
    <text evidence="10">The sequence shown here is derived from an EMBL/GenBank/DDBJ whole genome shotgun (WGS) entry which is preliminary data.</text>
</comment>
<evidence type="ECO:0000313" key="10">
    <source>
        <dbReference type="EMBL" id="MBO8424550.1"/>
    </source>
</evidence>
<evidence type="ECO:0000256" key="3">
    <source>
        <dbReference type="ARBA" id="ARBA00023015"/>
    </source>
</evidence>
<gene>
    <name evidence="10" type="ORF">IAB16_05980</name>
</gene>
<comment type="similarity">
    <text evidence="1">Belongs to the sigma-70 factor family.</text>
</comment>
<dbReference type="SUPFAM" id="SSF88946">
    <property type="entry name" value="Sigma2 domain of RNA polymerase sigma factors"/>
    <property type="match status" value="1"/>
</dbReference>
<name>A0A940DJD5_9FIRM</name>
<dbReference type="GO" id="GO:0006352">
    <property type="term" value="P:DNA-templated transcription initiation"/>
    <property type="evidence" value="ECO:0007669"/>
    <property type="project" value="InterPro"/>
</dbReference>
<evidence type="ECO:0000256" key="6">
    <source>
        <dbReference type="ARBA" id="ARBA00023163"/>
    </source>
</evidence>
<dbReference type="NCBIfam" id="TIGR02937">
    <property type="entry name" value="sigma70-ECF"/>
    <property type="match status" value="1"/>
</dbReference>
<evidence type="ECO:0000259" key="9">
    <source>
        <dbReference type="Pfam" id="PF08281"/>
    </source>
</evidence>
<dbReference type="PANTHER" id="PTHR30385">
    <property type="entry name" value="SIGMA FACTOR F FLAGELLAR"/>
    <property type="match status" value="1"/>
</dbReference>
<dbReference type="Pfam" id="PF04542">
    <property type="entry name" value="Sigma70_r2"/>
    <property type="match status" value="1"/>
</dbReference>
<feature type="domain" description="RNA polymerase sigma-70 region 2" evidence="8">
    <location>
        <begin position="31"/>
        <end position="97"/>
    </location>
</feature>
<reference evidence="10" key="2">
    <citation type="journal article" date="2021" name="PeerJ">
        <title>Extensive microbial diversity within the chicken gut microbiome revealed by metagenomics and culture.</title>
        <authorList>
            <person name="Gilroy R."/>
            <person name="Ravi A."/>
            <person name="Getino M."/>
            <person name="Pursley I."/>
            <person name="Horton D.L."/>
            <person name="Alikhan N.F."/>
            <person name="Baker D."/>
            <person name="Gharbi K."/>
            <person name="Hall N."/>
            <person name="Watson M."/>
            <person name="Adriaenssens E.M."/>
            <person name="Foster-Nyarko E."/>
            <person name="Jarju S."/>
            <person name="Secka A."/>
            <person name="Antonio M."/>
            <person name="Oren A."/>
            <person name="Chaudhuri R.R."/>
            <person name="La Ragione R."/>
            <person name="Hildebrand F."/>
            <person name="Pallen M.J."/>
        </authorList>
    </citation>
    <scope>NUCLEOTIDE SEQUENCE</scope>
    <source>
        <strain evidence="10">517</strain>
    </source>
</reference>
<evidence type="ECO:0000256" key="2">
    <source>
        <dbReference type="ARBA" id="ARBA00021245"/>
    </source>
</evidence>
<dbReference type="GO" id="GO:0016987">
    <property type="term" value="F:sigma factor activity"/>
    <property type="evidence" value="ECO:0007669"/>
    <property type="project" value="UniProtKB-KW"/>
</dbReference>
<dbReference type="AlphaFoldDB" id="A0A940DJD5"/>
<evidence type="ECO:0000313" key="11">
    <source>
        <dbReference type="Proteomes" id="UP000727857"/>
    </source>
</evidence>
<evidence type="ECO:0000256" key="1">
    <source>
        <dbReference type="ARBA" id="ARBA00007788"/>
    </source>
</evidence>
<dbReference type="EMBL" id="JADINF010000152">
    <property type="protein sequence ID" value="MBO8424550.1"/>
    <property type="molecule type" value="Genomic_DNA"/>
</dbReference>
<dbReference type="Proteomes" id="UP000727857">
    <property type="component" value="Unassembled WGS sequence"/>
</dbReference>
<dbReference type="InterPro" id="IPR014284">
    <property type="entry name" value="RNA_pol_sigma-70_dom"/>
</dbReference>
<dbReference type="InterPro" id="IPR013249">
    <property type="entry name" value="RNA_pol_sigma70_r4_t2"/>
</dbReference>
<evidence type="ECO:0000259" key="8">
    <source>
        <dbReference type="Pfam" id="PF04542"/>
    </source>
</evidence>
<accession>A0A940DJD5</accession>
<evidence type="ECO:0000256" key="5">
    <source>
        <dbReference type="ARBA" id="ARBA00023125"/>
    </source>
</evidence>